<feature type="transmembrane region" description="Helical" evidence="1">
    <location>
        <begin position="274"/>
        <end position="295"/>
    </location>
</feature>
<protein>
    <submittedName>
        <fullName evidence="2">Membrane protein</fullName>
    </submittedName>
</protein>
<evidence type="ECO:0000313" key="2">
    <source>
        <dbReference type="EMBL" id="GGW79506.1"/>
    </source>
</evidence>
<dbReference type="InterPro" id="IPR010266">
    <property type="entry name" value="NnrS"/>
</dbReference>
<dbReference type="Pfam" id="PF05940">
    <property type="entry name" value="NnrS"/>
    <property type="match status" value="1"/>
</dbReference>
<keyword evidence="1" id="KW-1133">Transmembrane helix</keyword>
<organism evidence="2 3">
    <name type="scientific">Advenella faeciporci</name>
    <dbReference type="NCBI Taxonomy" id="797535"/>
    <lineage>
        <taxon>Bacteria</taxon>
        <taxon>Pseudomonadati</taxon>
        <taxon>Pseudomonadota</taxon>
        <taxon>Betaproteobacteria</taxon>
        <taxon>Burkholderiales</taxon>
        <taxon>Alcaligenaceae</taxon>
    </lineage>
</organism>
<dbReference type="AlphaFoldDB" id="A0A918JGB2"/>
<evidence type="ECO:0000256" key="1">
    <source>
        <dbReference type="SAM" id="Phobius"/>
    </source>
</evidence>
<feature type="transmembrane region" description="Helical" evidence="1">
    <location>
        <begin position="307"/>
        <end position="330"/>
    </location>
</feature>
<proteinExistence type="predicted"/>
<feature type="transmembrane region" description="Helical" evidence="1">
    <location>
        <begin position="342"/>
        <end position="363"/>
    </location>
</feature>
<feature type="transmembrane region" description="Helical" evidence="1">
    <location>
        <begin position="223"/>
        <end position="240"/>
    </location>
</feature>
<feature type="transmembrane region" description="Helical" evidence="1">
    <location>
        <begin position="151"/>
        <end position="172"/>
    </location>
</feature>
<name>A0A918JGB2_9BURK</name>
<dbReference type="Proteomes" id="UP000608345">
    <property type="component" value="Unassembled WGS sequence"/>
</dbReference>
<comment type="caution">
    <text evidence="2">The sequence shown here is derived from an EMBL/GenBank/DDBJ whole genome shotgun (WGS) entry which is preliminary data.</text>
</comment>
<evidence type="ECO:0000313" key="3">
    <source>
        <dbReference type="Proteomes" id="UP000608345"/>
    </source>
</evidence>
<feature type="transmembrane region" description="Helical" evidence="1">
    <location>
        <begin position="21"/>
        <end position="48"/>
    </location>
</feature>
<sequence>MSTLISISPPSKTKQPETRMTAFLSLGFRPLYIAGAAWALISILLWVYTPQFLQGTLNGMWWHAHEMLWAFVGTIAVAFLLTASATWTGSNPIKGVPLAILALTWLIARIAFLIPGDSMFFTGMLYEFSFYLVSAICLFRVILKAKSKRNYALPWAVLGLGIMDLAFLVTYYQGKLDVLMSFFEVGILFMVLIALLIARRVVPFFATRKIQGLQIPMHTRSGLYQLIACGIAIFFGLVALPKVMALFIGIAGIIAIVQVIQWKPSKVLGEPLLWVLYLAYFFLGLGLVMGALYFAGIRPSIMVRPAAYIHVIGMGGFSIMIIGMLTRTALGHTGHPLKASRLMVSSYVLVLVATISRLAALYPSVYTQPLLHVAGLAWILAFGFYLWQFVPILTRPRADQAFDKGGLIKPMEKK</sequence>
<reference evidence="2" key="2">
    <citation type="submission" date="2020-09" db="EMBL/GenBank/DDBJ databases">
        <authorList>
            <person name="Sun Q."/>
            <person name="Kim S."/>
        </authorList>
    </citation>
    <scope>NUCLEOTIDE SEQUENCE</scope>
    <source>
        <strain evidence="2">KCTC 23732</strain>
    </source>
</reference>
<keyword evidence="1" id="KW-0472">Membrane</keyword>
<feature type="transmembrane region" description="Helical" evidence="1">
    <location>
        <begin position="68"/>
        <end position="88"/>
    </location>
</feature>
<accession>A0A918JGB2</accession>
<keyword evidence="1" id="KW-0812">Transmembrane</keyword>
<gene>
    <name evidence="2" type="ORF">GCM10011450_06580</name>
</gene>
<feature type="transmembrane region" description="Helical" evidence="1">
    <location>
        <begin position="95"/>
        <end position="114"/>
    </location>
</feature>
<dbReference type="EMBL" id="BMYS01000003">
    <property type="protein sequence ID" value="GGW79506.1"/>
    <property type="molecule type" value="Genomic_DNA"/>
</dbReference>
<reference evidence="2" key="1">
    <citation type="journal article" date="2014" name="Int. J. Syst. Evol. Microbiol.">
        <title>Complete genome sequence of Corynebacterium casei LMG S-19264T (=DSM 44701T), isolated from a smear-ripened cheese.</title>
        <authorList>
            <consortium name="US DOE Joint Genome Institute (JGI-PGF)"/>
            <person name="Walter F."/>
            <person name="Albersmeier A."/>
            <person name="Kalinowski J."/>
            <person name="Ruckert C."/>
        </authorList>
    </citation>
    <scope>NUCLEOTIDE SEQUENCE</scope>
    <source>
        <strain evidence="2">KCTC 23732</strain>
    </source>
</reference>
<feature type="transmembrane region" description="Helical" evidence="1">
    <location>
        <begin position="178"/>
        <end position="202"/>
    </location>
</feature>
<feature type="transmembrane region" description="Helical" evidence="1">
    <location>
        <begin position="369"/>
        <end position="387"/>
    </location>
</feature>
<feature type="transmembrane region" description="Helical" evidence="1">
    <location>
        <begin position="120"/>
        <end position="139"/>
    </location>
</feature>
<keyword evidence="3" id="KW-1185">Reference proteome</keyword>
<dbReference type="RefSeq" id="WP_189384032.1">
    <property type="nucleotide sequence ID" value="NZ_BAABFY010000007.1"/>
</dbReference>